<dbReference type="SUPFAM" id="SSF56801">
    <property type="entry name" value="Acetyl-CoA synthetase-like"/>
    <property type="match status" value="3"/>
</dbReference>
<dbReference type="SUPFAM" id="SSF52777">
    <property type="entry name" value="CoA-dependent acyltransferases"/>
    <property type="match status" value="6"/>
</dbReference>
<dbReference type="Gene3D" id="3.40.50.1820">
    <property type="entry name" value="alpha/beta hydrolase"/>
    <property type="match status" value="1"/>
</dbReference>
<dbReference type="Gene3D" id="1.10.1200.10">
    <property type="entry name" value="ACP-like"/>
    <property type="match status" value="2"/>
</dbReference>
<dbReference type="EMBL" id="JAQMHB010000001">
    <property type="protein sequence ID" value="MDS9995162.1"/>
    <property type="molecule type" value="Genomic_DNA"/>
</dbReference>
<dbReference type="Gene3D" id="3.30.559.30">
    <property type="entry name" value="Nonribosomal peptide synthetase, condensation domain"/>
    <property type="match status" value="3"/>
</dbReference>
<dbReference type="Pfam" id="PF00550">
    <property type="entry name" value="PP-binding"/>
    <property type="match status" value="3"/>
</dbReference>
<dbReference type="Gene3D" id="3.30.559.10">
    <property type="entry name" value="Chloramphenicol acetyltransferase-like domain"/>
    <property type="match status" value="3"/>
</dbReference>
<evidence type="ECO:0000256" key="1">
    <source>
        <dbReference type="ARBA" id="ARBA00001957"/>
    </source>
</evidence>
<dbReference type="InterPro" id="IPR020806">
    <property type="entry name" value="PKS_PP-bd"/>
</dbReference>
<keyword evidence="2" id="KW-0596">Phosphopantetheine</keyword>
<comment type="cofactor">
    <cofactor evidence="1">
        <name>pantetheine 4'-phosphate</name>
        <dbReference type="ChEBI" id="CHEBI:47942"/>
    </cofactor>
</comment>
<proteinExistence type="predicted"/>
<feature type="domain" description="Carrier" evidence="4">
    <location>
        <begin position="3106"/>
        <end position="3181"/>
    </location>
</feature>
<feature type="domain" description="Carrier" evidence="4">
    <location>
        <begin position="951"/>
        <end position="1025"/>
    </location>
</feature>
<feature type="domain" description="Carrier" evidence="4">
    <location>
        <begin position="2032"/>
        <end position="2106"/>
    </location>
</feature>
<reference evidence="5 6" key="1">
    <citation type="submission" date="2023-01" db="EMBL/GenBank/DDBJ databases">
        <title>Xanthomonas hawaiianensis sp. nov. isolated from Araceae family in Hawaii.</title>
        <authorList>
            <person name="Chunag S.-C."/>
            <person name="Dobhal S."/>
            <person name="Alvarez A."/>
            <person name="Arif M."/>
        </authorList>
    </citation>
    <scope>NUCLEOTIDE SEQUENCE [LARGE SCALE GENOMIC DNA]</scope>
    <source>
        <strain evidence="5 6">A2111</strain>
    </source>
</reference>
<evidence type="ECO:0000313" key="6">
    <source>
        <dbReference type="Proteomes" id="UP001260534"/>
    </source>
</evidence>
<dbReference type="InterPro" id="IPR029058">
    <property type="entry name" value="AB_hydrolase_fold"/>
</dbReference>
<dbReference type="RefSeq" id="WP_311163395.1">
    <property type="nucleotide sequence ID" value="NZ_JAQMHB010000001.1"/>
</dbReference>
<dbReference type="SMART" id="SM00823">
    <property type="entry name" value="PKS_PP"/>
    <property type="match status" value="3"/>
</dbReference>
<dbReference type="InterPro" id="IPR000873">
    <property type="entry name" value="AMP-dep_synth/lig_dom"/>
</dbReference>
<dbReference type="PROSITE" id="PS50075">
    <property type="entry name" value="CARRIER"/>
    <property type="match status" value="3"/>
</dbReference>
<dbReference type="InterPro" id="IPR036736">
    <property type="entry name" value="ACP-like_sf"/>
</dbReference>
<dbReference type="InterPro" id="IPR025110">
    <property type="entry name" value="AMP-bd_C"/>
</dbReference>
<dbReference type="PROSITE" id="PS00012">
    <property type="entry name" value="PHOSPHOPANTETHEINE"/>
    <property type="match status" value="3"/>
</dbReference>
<dbReference type="InterPro" id="IPR045851">
    <property type="entry name" value="AMP-bd_C_sf"/>
</dbReference>
<dbReference type="Pfam" id="PF00668">
    <property type="entry name" value="Condensation"/>
    <property type="match status" value="3"/>
</dbReference>
<dbReference type="Gene3D" id="3.30.300.30">
    <property type="match status" value="3"/>
</dbReference>
<evidence type="ECO:0000256" key="3">
    <source>
        <dbReference type="ARBA" id="ARBA00022553"/>
    </source>
</evidence>
<dbReference type="CDD" id="cd19543">
    <property type="entry name" value="DCL_NRPS"/>
    <property type="match status" value="1"/>
</dbReference>
<dbReference type="InterPro" id="IPR010071">
    <property type="entry name" value="AA_adenyl_dom"/>
</dbReference>
<dbReference type="Gene3D" id="2.30.38.10">
    <property type="entry name" value="Luciferase, Domain 3"/>
    <property type="match status" value="3"/>
</dbReference>
<keyword evidence="3" id="KW-0597">Phosphoprotein</keyword>
<protein>
    <submittedName>
        <fullName evidence="5">Amino acid adenylation domain-containing protein</fullName>
    </submittedName>
</protein>
<dbReference type="Proteomes" id="UP001260534">
    <property type="component" value="Unassembled WGS sequence"/>
</dbReference>
<evidence type="ECO:0000259" key="4">
    <source>
        <dbReference type="PROSITE" id="PS50075"/>
    </source>
</evidence>
<dbReference type="PROSITE" id="PS00455">
    <property type="entry name" value="AMP_BINDING"/>
    <property type="match status" value="3"/>
</dbReference>
<dbReference type="SUPFAM" id="SSF47336">
    <property type="entry name" value="ACP-like"/>
    <property type="match status" value="3"/>
</dbReference>
<dbReference type="InterPro" id="IPR001242">
    <property type="entry name" value="Condensation_dom"/>
</dbReference>
<dbReference type="InterPro" id="IPR006162">
    <property type="entry name" value="Ppantetheine_attach_site"/>
</dbReference>
<dbReference type="InterPro" id="IPR023213">
    <property type="entry name" value="CAT-like_dom_sf"/>
</dbReference>
<dbReference type="InterPro" id="IPR009081">
    <property type="entry name" value="PP-bd_ACP"/>
</dbReference>
<dbReference type="PANTHER" id="PTHR45527:SF1">
    <property type="entry name" value="FATTY ACID SYNTHASE"/>
    <property type="match status" value="1"/>
</dbReference>
<gene>
    <name evidence="5" type="ORF">PNQ69_20575</name>
</gene>
<dbReference type="PANTHER" id="PTHR45527">
    <property type="entry name" value="NONRIBOSOMAL PEPTIDE SYNTHETASE"/>
    <property type="match status" value="1"/>
</dbReference>
<accession>A0ABU2IAJ5</accession>
<comment type="caution">
    <text evidence="5">The sequence shown here is derived from an EMBL/GenBank/DDBJ whole genome shotgun (WGS) entry which is preliminary data.</text>
</comment>
<sequence length="3198" mass="348301">MTLDIEDMLPLSPLQQGLLFQHLYAVGSHDAYLVQTLYDLDGAVDAEELRSAGDALLARHPNLRASFAQSGFKEPVQVIPRRVALPWRFVDLSRLDADAARAACADIERDDAALCFDAARGPLLRMTLVRLAADAHRLILSNHHIVLDGWSMPILVEELFALYRGQIASLPSPTPYKTYLAWLRAQDAVAAEAAWRRHLAGVDEPTRLAGGRGIDVAPVPQVYTLHLDAELSEALQQRARACGVTLNTIFQAAWAVWLSRHTGRRDVTFGITVSGRPPEIVGVERMVGLFINTVPLRVVLDPAEQVETLLRRIQSEQAELLEHQHLGLVQIQRIAGIGELFDTLFVFENLREHKGALATPGDSPSIDYAGGVGGDVSHYPLGLMAKPGQTEVELRFSYLPNLFGARVIEDMAAHFVHVLRAMTTSPKVLIGQIGLLDAHSAARATTIANLQHWPDALAPALFEAQSSLTPDALAALFGDESLTYAELNAQANRLAHALREAGIGTERIVAVALPRSLQMLVALLAVLKSGGAYLPLDLDYPAERVAYMLEDAQPAVILGHSQMLAALPDPAAVWCLDQLDLSLQSVADLQVALSPEHPAYVIYTSGSTGRPKGVSVRHGGVLNFLHSMAQRPGMGAGETLMACTPISFDIAVLELYLPLMVGGRVRIVPRSVSTDGQRLRALLEATAPEVMQATPATWQLLREAGWTPAAGMRMLCGGEALPPALAAYLRGGGALWNMYGPTETTVWSLCDQVGDGPIRLGEAIANTGVYVLDDGLQPVPAGITGELYLGGEGLARGYWRRPSLTAERFVANPFEAGERMYRTGDLVRRVADGELEFLGRVDHQVKLRGFRIELGEIEACLSRQPGVSQAAVVAHEDAQGHKRLVGYVTADSDVSLDTINLRAALSQALPEHMLPSSIVVLGAMPITANGKIDHKLLPHAGTNALQRTYEAPSGELEIMLAEQWAQSFGLERVGRHDHYFELGGHSLTAMQLVGKLRRLGHNTDVRTLFDHPTLADFAANLTGNCNIEVPPNRISVGCTAITPNLLPLATLTQADIDLIVSRTPGGICNVQDIYALSPLQEGILFHHLLNPAKDPYRQSMQLSFDDRHRLDRYLDAMSLLVRRHDILRTTFQWEQLSEPVQVVLRQAASPQIDHIELQPGTSIDAALDPARFPIDLTRSPLLRFVVAQEPDSQRWRLLQLQHHLIGDRATVEVLLNEVTALMDDHDASLPHAQPYRNLIARARLGSSDEEHARFFRAMLADIEEPTLPFGLTDVQGDGIDLDEACLSLPIGLVTALSTIARSHGVTLASLCHLAWGLVIARASNREQVVFGSVLLGRMQSGEGALGLSINTLPMRVNVGRASVRESVRETHARLSGLIRHEHASLGLAQRCSAVPQPTPLFSSLFNYRHGTPGGEAATPRLPAGVRWLGGDERTNYPLILSMDDRGTALDLIVQVVRPHVADRIAAQMQHALECLVTALERTPNLPVCELDVLPAEERHFLLETLNDTKTSHRAALCMHQPFETLAHSCPDLPALIVGEHRLSYAELNRAANRVAHGLLALGVRPDDLVAICVERGVPMVIGLLGILKAGGAYLPLDPSQPANRLAMILEDAAPRLMLVDGAGRHATAGHPEQVLTLALDDEATFESQSDTDLDPADLGLTTRHLAYVIYTSGSTGMPKGAMNEHRALRNRLDWMQSAYGLGPGDVVLQKTSFGFDVSVWEFFWTLGQGATLVVAPPEAHKDPGALAELIFEHAVTIVHFVPSMLSSFLDFEHTGRCASLRHIVCSGEALPAATLRKARRMLPDAALHNLYGPTEAAIDVTAWTCPADFDAGVVPIGRPIANTRMYLLDERGRPVPFGVVGELYIGGSGVARGYLNRDELTAERFLSDPFSSAPEGRMYRTGDIARYLPDGNIDFIGRNDQQIKLRGFRIELSEIEAALLAIENILRCTVVLREDKPDDKRLVAYMVAATSTDPATFVARVQGELSTRLPEYMVPAAYVLLEAMPLNTNGKLDYKALPEPSGDAYPRDAYTSPQNATELAIANAWSTLLGIERVGRQDHFFRLGGHSLLAVRLIEHLRKQDIHLDVRTLFLHPTLSELAALVRERHCVTAPLNRIQIGDTLITPDKLPLIELTQADIDCIVATVPGGINNIQDIYALSSLQEGILFHHQLASEGDPYLQINRLELANRSSLDRYLAAVQRVVDRHDILRTVFVWENLSTPAQVVLRAAKLQVDEVALNSDDIPTIDALARRYDPRHYRIDLGKAPLLRFAIARQPGSERWVVLQIQHHLIDDISSLAIMLGEIRAILDDREMELPPPLPFREMVAKGRLGPTVAEQEAFFRGMLADIQEPTLPLGLADVHRDGSAMDDGERLLPARLTGSLRAEARRLGVSLASLCHVAWGLVVGRLSGRDHVVFGTVLFGRMHAGASSDRAMGLFINTLPLRLDLVGTSVVDAVLATHARLADLMRHENASLALAQRCSGLVSPAPLFSALLNYRHYDTQASAGPDPLPGVTWLSGDERSNYPFTLSVDDREDALGLNAQVAKPHSAERLCSYMQQALENLLDALIHTPAIPVQKLKVLPLPERTQLLEAWNDTARELPQLPFPALFERQVAATPDASALVLDDVELSYAELDRRANKVAHALMAQGIGPEDIVGLALPRSIDVIVVLLGIHKAGAAYLPLDPDYPAERLAFMLEDARPRLLVSTAEGARALPPGPPVWAWDAPEIQRAIVQAPMHAPGDDERRCALSVEHPAYVIYTSGSTGKPKGVVVTHRGLGNTALALSERFGVGRDGRVLQFASHSFDAAISEIALAFMAGATLVLASAESVQSAQSLNALVARERISYTTFPPALLPELDPTAMSTLTSLGVAGDACPDTVVQAWSPGRCMLNEYGPTEATICATTSSPLRGGGKPPIGRPLPNTRVYVLDEHLQPVPVGVAGELYIAGLGLARGYLGQTALTAARFVANPFEQGARMYRTGDLVRWLSEGELDFLGRVDHQVKLRGFRVEPGEIESQLRKLPEVSQAVVIAREDVPGQKQLVAYVVAEAERTLEPAGLRRALSEHLPDYMVPSAVVVLMQLPLSPNGKLDRSKLPAPDYGAKTAMGTAPRTPQEQTLVSLFSEVLGLETVGIEQNFFDLGGHSLLATRLLGRIRSSFSVDLSIRTLFEAPTAAELAKRIAEAPKTRILVRPLMQRTRQPN</sequence>
<dbReference type="Pfam" id="PF00501">
    <property type="entry name" value="AMP-binding"/>
    <property type="match status" value="3"/>
</dbReference>
<keyword evidence="6" id="KW-1185">Reference proteome</keyword>
<evidence type="ECO:0000313" key="5">
    <source>
        <dbReference type="EMBL" id="MDS9995162.1"/>
    </source>
</evidence>
<dbReference type="Gene3D" id="3.40.50.980">
    <property type="match status" value="6"/>
</dbReference>
<organism evidence="5 6">
    <name type="scientific">Xanthomonas hawaiiensis</name>
    <dbReference type="NCBI Taxonomy" id="3003247"/>
    <lineage>
        <taxon>Bacteria</taxon>
        <taxon>Pseudomonadati</taxon>
        <taxon>Pseudomonadota</taxon>
        <taxon>Gammaproteobacteria</taxon>
        <taxon>Lysobacterales</taxon>
        <taxon>Lysobacteraceae</taxon>
        <taxon>Xanthomonas</taxon>
    </lineage>
</organism>
<name>A0ABU2IAJ5_9XANT</name>
<dbReference type="NCBIfam" id="TIGR01733">
    <property type="entry name" value="AA-adenyl-dom"/>
    <property type="match status" value="3"/>
</dbReference>
<dbReference type="CDD" id="cd17652">
    <property type="entry name" value="A_NRPS_CmdD_like"/>
    <property type="match status" value="1"/>
</dbReference>
<dbReference type="NCBIfam" id="NF003417">
    <property type="entry name" value="PRK04813.1"/>
    <property type="match status" value="3"/>
</dbReference>
<dbReference type="CDD" id="cd12116">
    <property type="entry name" value="A_NRPS_Ta1_like"/>
    <property type="match status" value="1"/>
</dbReference>
<dbReference type="Pfam" id="PF13193">
    <property type="entry name" value="AMP-binding_C"/>
    <property type="match status" value="3"/>
</dbReference>
<dbReference type="CDD" id="cd05930">
    <property type="entry name" value="A_NRPS"/>
    <property type="match status" value="1"/>
</dbReference>
<dbReference type="InterPro" id="IPR020845">
    <property type="entry name" value="AMP-binding_CS"/>
</dbReference>
<evidence type="ECO:0000256" key="2">
    <source>
        <dbReference type="ARBA" id="ARBA00022450"/>
    </source>
</evidence>
<dbReference type="CDD" id="cd19544">
    <property type="entry name" value="E-C_NRPS"/>
    <property type="match status" value="2"/>
</dbReference>